<evidence type="ECO:0000313" key="2">
    <source>
        <dbReference type="EMBL" id="QAR32749.1"/>
    </source>
</evidence>
<dbReference type="PANTHER" id="PTHR22674:SF6">
    <property type="entry name" value="NTPASE KAP FAMILY P-LOOP DOMAIN-CONTAINING PROTEIN 1"/>
    <property type="match status" value="1"/>
</dbReference>
<keyword evidence="3" id="KW-1185">Reference proteome</keyword>
<dbReference type="EMBL" id="CP035108">
    <property type="protein sequence ID" value="QAR32749.1"/>
    <property type="molecule type" value="Genomic_DNA"/>
</dbReference>
<gene>
    <name evidence="2" type="ORF">EP073_04820</name>
</gene>
<dbReference type="InterPro" id="IPR052754">
    <property type="entry name" value="NTPase_KAP_P-loop"/>
</dbReference>
<dbReference type="Pfam" id="PF07693">
    <property type="entry name" value="KAP_NTPase"/>
    <property type="match status" value="1"/>
</dbReference>
<accession>A0A410JX97</accession>
<organism evidence="2 3">
    <name type="scientific">Geovibrio thiophilus</name>
    <dbReference type="NCBI Taxonomy" id="139438"/>
    <lineage>
        <taxon>Bacteria</taxon>
        <taxon>Pseudomonadati</taxon>
        <taxon>Deferribacterota</taxon>
        <taxon>Deferribacteres</taxon>
        <taxon>Deferribacterales</taxon>
        <taxon>Geovibrionaceae</taxon>
        <taxon>Geovibrio</taxon>
    </lineage>
</organism>
<name>A0A410JX97_9BACT</name>
<dbReference type="InterPro" id="IPR011646">
    <property type="entry name" value="KAP_P-loop"/>
</dbReference>
<dbReference type="Gene3D" id="3.40.50.300">
    <property type="entry name" value="P-loop containing nucleotide triphosphate hydrolases"/>
    <property type="match status" value="1"/>
</dbReference>
<protein>
    <recommendedName>
        <fullName evidence="1">KAP NTPase domain-containing protein</fullName>
    </recommendedName>
</protein>
<dbReference type="Proteomes" id="UP000287502">
    <property type="component" value="Chromosome"/>
</dbReference>
<sequence length="467" mass="53681">MLKRPKPIEINPDDIFANDMLGREQIIINLTEIIKNAEEGFVLCVNAPWGNGKTTFINLWKVFLEGNSFKTIYFNAWENDYSKEPLLSILNAIGTEFEEKSTGTLAKVKKAGFKLLKAGIPIAVRAATMGIINYKELKDVMSDDTDTAVAELVAKAVENKMNELAADKGIHEQFRAVLTEYTAETINEGGQSKLVFFIDELDRCRPTYAVELLEVVKHFFSIDNIVFILAVDKKQLGDSIKTMYGTDMDIEGYLKRFFDISFNLQLPSRGKYIKYLYQKYNFEEFFESRKGYEGRQYEKNEIIDTIIFLAELWELSLREIDHIFTTLSTAFLMTEQNKKLFPQFFALLIVLKQRAPSFYYRLSTDISCIDEVVLMLKNAATKKKVDSHLLLLLEAYLNVGCRDEESCYTWLENLKKNESSEQSGFTTPNLSKVASMLMNRFDYGAIGSYQFISNKIEFLENIDWSKS</sequence>
<feature type="domain" description="KAP NTPase" evidence="1">
    <location>
        <begin position="23"/>
        <end position="308"/>
    </location>
</feature>
<proteinExistence type="predicted"/>
<dbReference type="RefSeq" id="WP_128466036.1">
    <property type="nucleotide sequence ID" value="NZ_CP035108.1"/>
</dbReference>
<dbReference type="OrthoDB" id="88903at2"/>
<evidence type="ECO:0000259" key="1">
    <source>
        <dbReference type="Pfam" id="PF07693"/>
    </source>
</evidence>
<dbReference type="InterPro" id="IPR027417">
    <property type="entry name" value="P-loop_NTPase"/>
</dbReference>
<reference evidence="2 3" key="1">
    <citation type="submission" date="2019-01" db="EMBL/GenBank/DDBJ databases">
        <title>Geovibrio thiophilus DSM 11263, complete genome.</title>
        <authorList>
            <person name="Spring S."/>
            <person name="Bunk B."/>
            <person name="Sproer C."/>
        </authorList>
    </citation>
    <scope>NUCLEOTIDE SEQUENCE [LARGE SCALE GENOMIC DNA]</scope>
    <source>
        <strain evidence="2 3">DSM 11263</strain>
    </source>
</reference>
<evidence type="ECO:0000313" key="3">
    <source>
        <dbReference type="Proteomes" id="UP000287502"/>
    </source>
</evidence>
<dbReference type="PANTHER" id="PTHR22674">
    <property type="entry name" value="NTPASE, KAP FAMILY P-LOOP DOMAIN-CONTAINING 1"/>
    <property type="match status" value="1"/>
</dbReference>
<dbReference type="AlphaFoldDB" id="A0A410JX97"/>
<dbReference type="KEGG" id="gtl:EP073_04820"/>
<dbReference type="SUPFAM" id="SSF52540">
    <property type="entry name" value="P-loop containing nucleoside triphosphate hydrolases"/>
    <property type="match status" value="1"/>
</dbReference>